<dbReference type="PANTHER" id="PTHR45712:SF22">
    <property type="entry name" value="INSULIN-LIKE GROWTH FACTOR-BINDING PROTEIN COMPLEX ACID LABILE SUBUNIT"/>
    <property type="match status" value="1"/>
</dbReference>
<keyword evidence="5" id="KW-1185">Reference proteome</keyword>
<dbReference type="InterPro" id="IPR001611">
    <property type="entry name" value="Leu-rich_rpt"/>
</dbReference>
<evidence type="ECO:0000313" key="5">
    <source>
        <dbReference type="Proteomes" id="UP000669133"/>
    </source>
</evidence>
<dbReference type="SUPFAM" id="SSF52047">
    <property type="entry name" value="RNI-like"/>
    <property type="match status" value="1"/>
</dbReference>
<dbReference type="InterPro" id="IPR050333">
    <property type="entry name" value="SLRP"/>
</dbReference>
<dbReference type="Proteomes" id="UP000669133">
    <property type="component" value="Unassembled WGS sequence"/>
</dbReference>
<keyword evidence="1" id="KW-0433">Leucine-rich repeat</keyword>
<dbReference type="Pfam" id="PF00560">
    <property type="entry name" value="LRR_1"/>
    <property type="match status" value="1"/>
</dbReference>
<feature type="region of interest" description="Disordered" evidence="3">
    <location>
        <begin position="730"/>
        <end position="762"/>
    </location>
</feature>
<name>A0A8H8DAN2_9ASCO</name>
<gene>
    <name evidence="4" type="ORF">I9W82_004547</name>
</gene>
<dbReference type="AlphaFoldDB" id="A0A8H8DAN2"/>
<dbReference type="InterPro" id="IPR032675">
    <property type="entry name" value="LRR_dom_sf"/>
</dbReference>
<reference evidence="4 5" key="1">
    <citation type="submission" date="2020-12" db="EMBL/GenBank/DDBJ databases">
        <title>Effect of drift, selection, and recombination on the evolution of hybrid genomes in Candida yeast pathogens.</title>
        <authorList>
            <person name="Mixao V."/>
            <person name="Ksiezopolska E."/>
            <person name="Saus E."/>
            <person name="Boekhout T."/>
            <person name="Gacser A."/>
            <person name="Gabaldon T."/>
        </authorList>
    </citation>
    <scope>NUCLEOTIDE SEQUENCE [LARGE SCALE GENOMIC DNA]</scope>
    <source>
        <strain evidence="4 5">BP57</strain>
    </source>
</reference>
<dbReference type="EMBL" id="JAEOAQ010000007">
    <property type="protein sequence ID" value="KAG5416916.1"/>
    <property type="molecule type" value="Genomic_DNA"/>
</dbReference>
<evidence type="ECO:0000256" key="2">
    <source>
        <dbReference type="ARBA" id="ARBA00022737"/>
    </source>
</evidence>
<dbReference type="PANTHER" id="PTHR45712">
    <property type="entry name" value="AGAP008170-PA"/>
    <property type="match status" value="1"/>
</dbReference>
<keyword evidence="2" id="KW-0677">Repeat</keyword>
<comment type="caution">
    <text evidence="4">The sequence shown here is derived from an EMBL/GenBank/DDBJ whole genome shotgun (WGS) entry which is preliminary data.</text>
</comment>
<accession>A0A8H8DAN2</accession>
<feature type="compositionally biased region" description="Acidic residues" evidence="3">
    <location>
        <begin position="741"/>
        <end position="762"/>
    </location>
</feature>
<protein>
    <recommendedName>
        <fullName evidence="6">F-box domain-containing protein</fullName>
    </recommendedName>
</protein>
<sequence>MSRISLDQYPHDILFEIFSIVGFSNLKNLLSSTFLQKNRNIQQAINNAITKKPIYKYDNATTPFKSEDCSIVSNRHITDFKTIVEVQAFDNYCVENGIATELVFSFLMRTILDWIEMEKLLKGLKPNKFVKRQLKIDLSESDYTLDLAKIPSLIGPIKDRLIALSISSAPLGSSMGAIDLEYLRDIEILQLDGCGIIGSFSQCQHLRELEYMPLDERNPIEISNLPPTLERLSLYSCDDIKCVADRSAELPSLESIAVSYVYPELPSCVKSILRLMTCSDTNSIEYEGSGYTGADEEFLEILLEEARKKGFDLNSLKLDTTSESKLQLLPSKRLDQTEMKNGQWHPSELPSTLQEIRLETTELPSSRQILEYFPSSLVKLELIDGANIDWSDSDLDFSKFMNMKFLELRDCAIGHYINSFTFPDSLEEMNLCENGINSIGYIKFPKKLKRLAMEREEIEEICEASLPQSLKELNLSGNQLKNVDLVFNMFGKPLQIDVLYLDDLVLSKCKLPVTLRYLTLDCIQDEAFHFGDNLHILVLSGSEFQKPHEVAFGSSLASLDLSWCKLKHFSMKLPESLEEIDLSGNRLSEVPAQLCNLRKLKTINISDNKIKSVKLNFTSSSLEVLNISCNKIKEIQLTFPETVTNLKSVDLSANRLRRFSMAMIGHNGKTLHNNLYELVLLENYQLSEGDISILLARLPRSTQLVWANNGPYDTSNTYVANELPNKYLTRRRKRSRNTDDFYSDTDSESGSDSDMDSDSGSD</sequence>
<evidence type="ECO:0000256" key="3">
    <source>
        <dbReference type="SAM" id="MobiDB-lite"/>
    </source>
</evidence>
<evidence type="ECO:0008006" key="6">
    <source>
        <dbReference type="Google" id="ProtNLM"/>
    </source>
</evidence>
<dbReference type="RefSeq" id="XP_067546032.1">
    <property type="nucleotide sequence ID" value="XM_067693630.1"/>
</dbReference>
<dbReference type="OrthoDB" id="4090081at2759"/>
<proteinExistence type="predicted"/>
<dbReference type="GeneID" id="93653176"/>
<dbReference type="PROSITE" id="PS51450">
    <property type="entry name" value="LRR"/>
    <property type="match status" value="2"/>
</dbReference>
<organism evidence="4 5">
    <name type="scientific">Candida metapsilosis</name>
    <dbReference type="NCBI Taxonomy" id="273372"/>
    <lineage>
        <taxon>Eukaryota</taxon>
        <taxon>Fungi</taxon>
        <taxon>Dikarya</taxon>
        <taxon>Ascomycota</taxon>
        <taxon>Saccharomycotina</taxon>
        <taxon>Pichiomycetes</taxon>
        <taxon>Debaryomycetaceae</taxon>
        <taxon>Candida/Lodderomyces clade</taxon>
        <taxon>Candida</taxon>
    </lineage>
</organism>
<evidence type="ECO:0000256" key="1">
    <source>
        <dbReference type="ARBA" id="ARBA00022614"/>
    </source>
</evidence>
<dbReference type="SMART" id="SM00364">
    <property type="entry name" value="LRR_BAC"/>
    <property type="match status" value="3"/>
</dbReference>
<dbReference type="Gene3D" id="3.80.10.10">
    <property type="entry name" value="Ribonuclease Inhibitor"/>
    <property type="match status" value="4"/>
</dbReference>
<evidence type="ECO:0000313" key="4">
    <source>
        <dbReference type="EMBL" id="KAG5416916.1"/>
    </source>
</evidence>
<dbReference type="SUPFAM" id="SSF52058">
    <property type="entry name" value="L domain-like"/>
    <property type="match status" value="1"/>
</dbReference>
<dbReference type="Pfam" id="PF13516">
    <property type="entry name" value="LRR_6"/>
    <property type="match status" value="1"/>
</dbReference>